<dbReference type="AlphaFoldDB" id="A0A8H6X5V7"/>
<comment type="caution">
    <text evidence="14">The sequence shown here is derived from an EMBL/GenBank/DDBJ whole genome shotgun (WGS) entry which is preliminary data.</text>
</comment>
<keyword evidence="12" id="KW-0472">Membrane</keyword>
<dbReference type="GO" id="GO:0004497">
    <property type="term" value="F:monooxygenase activity"/>
    <property type="evidence" value="ECO:0007669"/>
    <property type="project" value="UniProtKB-KW"/>
</dbReference>
<proteinExistence type="inferred from homology"/>
<dbReference type="GO" id="GO:0005506">
    <property type="term" value="F:iron ion binding"/>
    <property type="evidence" value="ECO:0007669"/>
    <property type="project" value="InterPro"/>
</dbReference>
<dbReference type="Gene3D" id="1.10.630.10">
    <property type="entry name" value="Cytochrome P450"/>
    <property type="match status" value="1"/>
</dbReference>
<dbReference type="EMBL" id="JACAZI010000025">
    <property type="protein sequence ID" value="KAF7334913.1"/>
    <property type="molecule type" value="Genomic_DNA"/>
</dbReference>
<feature type="region of interest" description="Disordered" evidence="13">
    <location>
        <begin position="1"/>
        <end position="20"/>
    </location>
</feature>
<evidence type="ECO:0000256" key="11">
    <source>
        <dbReference type="ARBA" id="ARBA00023033"/>
    </source>
</evidence>
<evidence type="ECO:0000256" key="4">
    <source>
        <dbReference type="ARBA" id="ARBA00010617"/>
    </source>
</evidence>
<comment type="pathway">
    <text evidence="3">Secondary metabolite biosynthesis; terpenoid biosynthesis.</text>
</comment>
<evidence type="ECO:0000256" key="1">
    <source>
        <dbReference type="ARBA" id="ARBA00001971"/>
    </source>
</evidence>
<accession>A0A8H6X5V7</accession>
<dbReference type="PANTHER" id="PTHR24305">
    <property type="entry name" value="CYTOCHROME P450"/>
    <property type="match status" value="1"/>
</dbReference>
<sequence>MNDKANLSNPLDSQSTMPTSPTLPMTRTHIYLLAAALLAVWALYSASPAWDQVPRPPLRGPVPSTFLLGNTPDLYSRLHGFAYHHTLPATYGRAFKIHMFAGEEQIYLSDTRALAHVLVRDTHVFDETPAMTSEFYYCFGPGLIAVRADTHKKSTSDPSLVNLRRAVRQRKMIQPLFGAAHIRALTPTFWSIAHQLSDVIRARSFDALDDGTEDNAFMVAVRELPYTVYPLHKFMPICIWCMQNLPVWLQHVLARLAPLPQAQKVRRIVETMQRNSEALYAAKKTALLEGNVEAAEQVGEGSDVMSVLMKANMAAAEKEKENLPDEEVLGQMNTFIAAGHDTMSSALARLLHSLATDLPRQGRLREELTRARAETFGELNFRTVTSLPFLDAVYRETLRLSRACALPEPHVSPSHPLFSLLQAISIPLSAPIELSNGELVSELPVAKGQTILVSIEAVNRDPAIWGPDADRWVPERWLEDLPPSVHAAEVPGTFAHTLSLLGGNRSCIGMKYAEVELTLVENFEFAPAPGHEEIKWRLSLMQNPSLPGREHLEEPELPLLVTMVKAAETECVA</sequence>
<name>A0A8H6X5V7_9AGAR</name>
<dbReference type="InterPro" id="IPR050121">
    <property type="entry name" value="Cytochrome_P450_monoxygenase"/>
</dbReference>
<reference evidence="14" key="1">
    <citation type="submission" date="2020-05" db="EMBL/GenBank/DDBJ databases">
        <title>Mycena genomes resolve the evolution of fungal bioluminescence.</title>
        <authorList>
            <person name="Tsai I.J."/>
        </authorList>
    </citation>
    <scope>NUCLEOTIDE SEQUENCE</scope>
    <source>
        <strain evidence="14">CCC161011</strain>
    </source>
</reference>
<protein>
    <submittedName>
        <fullName evidence="14">Cytochrome P450</fullName>
    </submittedName>
</protein>
<gene>
    <name evidence="14" type="ORF">MVEN_02241000</name>
</gene>
<feature type="compositionally biased region" description="Polar residues" evidence="13">
    <location>
        <begin position="1"/>
        <end position="12"/>
    </location>
</feature>
<keyword evidence="6" id="KW-0812">Transmembrane</keyword>
<evidence type="ECO:0000256" key="6">
    <source>
        <dbReference type="ARBA" id="ARBA00022692"/>
    </source>
</evidence>
<evidence type="ECO:0000256" key="2">
    <source>
        <dbReference type="ARBA" id="ARBA00004370"/>
    </source>
</evidence>
<comment type="subcellular location">
    <subcellularLocation>
        <location evidence="2">Membrane</location>
    </subcellularLocation>
</comment>
<evidence type="ECO:0000256" key="3">
    <source>
        <dbReference type="ARBA" id="ARBA00004721"/>
    </source>
</evidence>
<evidence type="ECO:0000256" key="12">
    <source>
        <dbReference type="ARBA" id="ARBA00023136"/>
    </source>
</evidence>
<keyword evidence="9" id="KW-0560">Oxidoreductase</keyword>
<dbReference type="Pfam" id="PF00067">
    <property type="entry name" value="p450"/>
    <property type="match status" value="2"/>
</dbReference>
<comment type="cofactor">
    <cofactor evidence="1">
        <name>heme</name>
        <dbReference type="ChEBI" id="CHEBI:30413"/>
    </cofactor>
</comment>
<comment type="similarity">
    <text evidence="4">Belongs to the cytochrome P450 family.</text>
</comment>
<evidence type="ECO:0000256" key="5">
    <source>
        <dbReference type="ARBA" id="ARBA00022617"/>
    </source>
</evidence>
<evidence type="ECO:0000256" key="9">
    <source>
        <dbReference type="ARBA" id="ARBA00023002"/>
    </source>
</evidence>
<dbReference type="OrthoDB" id="10029320at2759"/>
<evidence type="ECO:0000256" key="13">
    <source>
        <dbReference type="SAM" id="MobiDB-lite"/>
    </source>
</evidence>
<evidence type="ECO:0000256" key="8">
    <source>
        <dbReference type="ARBA" id="ARBA00022989"/>
    </source>
</evidence>
<keyword evidence="7" id="KW-0479">Metal-binding</keyword>
<dbReference type="InterPro" id="IPR001128">
    <property type="entry name" value="Cyt_P450"/>
</dbReference>
<dbReference type="GO" id="GO:0016705">
    <property type="term" value="F:oxidoreductase activity, acting on paired donors, with incorporation or reduction of molecular oxygen"/>
    <property type="evidence" value="ECO:0007669"/>
    <property type="project" value="InterPro"/>
</dbReference>
<dbReference type="Proteomes" id="UP000620124">
    <property type="component" value="Unassembled WGS sequence"/>
</dbReference>
<evidence type="ECO:0000313" key="15">
    <source>
        <dbReference type="Proteomes" id="UP000620124"/>
    </source>
</evidence>
<dbReference type="GO" id="GO:0016020">
    <property type="term" value="C:membrane"/>
    <property type="evidence" value="ECO:0007669"/>
    <property type="project" value="UniProtKB-SubCell"/>
</dbReference>
<keyword evidence="11" id="KW-0503">Monooxygenase</keyword>
<keyword evidence="5" id="KW-0349">Heme</keyword>
<dbReference type="PRINTS" id="PR00385">
    <property type="entry name" value="P450"/>
</dbReference>
<dbReference type="PANTHER" id="PTHR24305:SF166">
    <property type="entry name" value="CYTOCHROME P450 12A4, MITOCHONDRIAL-RELATED"/>
    <property type="match status" value="1"/>
</dbReference>
<keyword evidence="10" id="KW-0408">Iron</keyword>
<dbReference type="InterPro" id="IPR036396">
    <property type="entry name" value="Cyt_P450_sf"/>
</dbReference>
<keyword evidence="8" id="KW-1133">Transmembrane helix</keyword>
<evidence type="ECO:0000313" key="14">
    <source>
        <dbReference type="EMBL" id="KAF7334913.1"/>
    </source>
</evidence>
<evidence type="ECO:0000256" key="7">
    <source>
        <dbReference type="ARBA" id="ARBA00022723"/>
    </source>
</evidence>
<keyword evidence="15" id="KW-1185">Reference proteome</keyword>
<organism evidence="14 15">
    <name type="scientific">Mycena venus</name>
    <dbReference type="NCBI Taxonomy" id="2733690"/>
    <lineage>
        <taxon>Eukaryota</taxon>
        <taxon>Fungi</taxon>
        <taxon>Dikarya</taxon>
        <taxon>Basidiomycota</taxon>
        <taxon>Agaricomycotina</taxon>
        <taxon>Agaricomycetes</taxon>
        <taxon>Agaricomycetidae</taxon>
        <taxon>Agaricales</taxon>
        <taxon>Marasmiineae</taxon>
        <taxon>Mycenaceae</taxon>
        <taxon>Mycena</taxon>
    </lineage>
</organism>
<dbReference type="GO" id="GO:0020037">
    <property type="term" value="F:heme binding"/>
    <property type="evidence" value="ECO:0007669"/>
    <property type="project" value="InterPro"/>
</dbReference>
<dbReference type="SUPFAM" id="SSF48264">
    <property type="entry name" value="Cytochrome P450"/>
    <property type="match status" value="1"/>
</dbReference>
<evidence type="ECO:0000256" key="10">
    <source>
        <dbReference type="ARBA" id="ARBA00023004"/>
    </source>
</evidence>